<evidence type="ECO:0000313" key="4">
    <source>
        <dbReference type="Proteomes" id="UP001175211"/>
    </source>
</evidence>
<dbReference type="GO" id="GO:0000981">
    <property type="term" value="F:DNA-binding transcription factor activity, RNA polymerase II-specific"/>
    <property type="evidence" value="ECO:0007669"/>
    <property type="project" value="InterPro"/>
</dbReference>
<proteinExistence type="predicted"/>
<name>A0AA39TND3_ARMTA</name>
<feature type="compositionally biased region" description="Basic and acidic residues" evidence="1">
    <location>
        <begin position="344"/>
        <end position="354"/>
    </location>
</feature>
<dbReference type="Pfam" id="PF00172">
    <property type="entry name" value="Zn_clus"/>
    <property type="match status" value="1"/>
</dbReference>
<dbReference type="Gene3D" id="4.10.240.10">
    <property type="entry name" value="Zn(2)-C6 fungal-type DNA-binding domain"/>
    <property type="match status" value="1"/>
</dbReference>
<reference evidence="3" key="1">
    <citation type="submission" date="2023-06" db="EMBL/GenBank/DDBJ databases">
        <authorList>
            <consortium name="Lawrence Berkeley National Laboratory"/>
            <person name="Ahrendt S."/>
            <person name="Sahu N."/>
            <person name="Indic B."/>
            <person name="Wong-Bajracharya J."/>
            <person name="Merenyi Z."/>
            <person name="Ke H.-M."/>
            <person name="Monk M."/>
            <person name="Kocsube S."/>
            <person name="Drula E."/>
            <person name="Lipzen A."/>
            <person name="Balint B."/>
            <person name="Henrissat B."/>
            <person name="Andreopoulos B."/>
            <person name="Martin F.M."/>
            <person name="Harder C.B."/>
            <person name="Rigling D."/>
            <person name="Ford K.L."/>
            <person name="Foster G.D."/>
            <person name="Pangilinan J."/>
            <person name="Papanicolaou A."/>
            <person name="Barry K."/>
            <person name="LaButti K."/>
            <person name="Viragh M."/>
            <person name="Koriabine M."/>
            <person name="Yan M."/>
            <person name="Riley R."/>
            <person name="Champramary S."/>
            <person name="Plett K.L."/>
            <person name="Tsai I.J."/>
            <person name="Slot J."/>
            <person name="Sipos G."/>
            <person name="Plett J."/>
            <person name="Nagy L.G."/>
            <person name="Grigoriev I.V."/>
        </authorList>
    </citation>
    <scope>NUCLEOTIDE SEQUENCE</scope>
    <source>
        <strain evidence="3">CCBAS 213</strain>
    </source>
</reference>
<feature type="compositionally biased region" description="Polar residues" evidence="1">
    <location>
        <begin position="167"/>
        <end position="176"/>
    </location>
</feature>
<dbReference type="SMART" id="SM00066">
    <property type="entry name" value="GAL4"/>
    <property type="match status" value="1"/>
</dbReference>
<accession>A0AA39TND3</accession>
<feature type="domain" description="Zn(2)-C6 fungal-type" evidence="2">
    <location>
        <begin position="288"/>
        <end position="323"/>
    </location>
</feature>
<feature type="compositionally biased region" description="Low complexity" evidence="1">
    <location>
        <begin position="123"/>
        <end position="136"/>
    </location>
</feature>
<evidence type="ECO:0000256" key="1">
    <source>
        <dbReference type="SAM" id="MobiDB-lite"/>
    </source>
</evidence>
<comment type="caution">
    <text evidence="3">The sequence shown here is derived from an EMBL/GenBank/DDBJ whole genome shotgun (WGS) entry which is preliminary data.</text>
</comment>
<organism evidence="3 4">
    <name type="scientific">Armillaria tabescens</name>
    <name type="common">Ringless honey mushroom</name>
    <name type="synonym">Agaricus tabescens</name>
    <dbReference type="NCBI Taxonomy" id="1929756"/>
    <lineage>
        <taxon>Eukaryota</taxon>
        <taxon>Fungi</taxon>
        <taxon>Dikarya</taxon>
        <taxon>Basidiomycota</taxon>
        <taxon>Agaricomycotina</taxon>
        <taxon>Agaricomycetes</taxon>
        <taxon>Agaricomycetidae</taxon>
        <taxon>Agaricales</taxon>
        <taxon>Marasmiineae</taxon>
        <taxon>Physalacriaceae</taxon>
        <taxon>Desarmillaria</taxon>
    </lineage>
</organism>
<feature type="region of interest" description="Disordered" evidence="1">
    <location>
        <begin position="322"/>
        <end position="354"/>
    </location>
</feature>
<dbReference type="PROSITE" id="PS50048">
    <property type="entry name" value="ZN2_CY6_FUNGAL_2"/>
    <property type="match status" value="1"/>
</dbReference>
<feature type="region of interest" description="Disordered" evidence="1">
    <location>
        <begin position="119"/>
        <end position="284"/>
    </location>
</feature>
<protein>
    <recommendedName>
        <fullName evidence="2">Zn(2)-C6 fungal-type domain-containing protein</fullName>
    </recommendedName>
</protein>
<dbReference type="SUPFAM" id="SSF57701">
    <property type="entry name" value="Zn2/Cys6 DNA-binding domain"/>
    <property type="match status" value="1"/>
</dbReference>
<gene>
    <name evidence="3" type="ORF">EV420DRAFT_1475234</name>
</gene>
<evidence type="ECO:0000313" key="3">
    <source>
        <dbReference type="EMBL" id="KAK0464967.1"/>
    </source>
</evidence>
<dbReference type="AlphaFoldDB" id="A0AA39TND3"/>
<dbReference type="InterPro" id="IPR036864">
    <property type="entry name" value="Zn2-C6_fun-type_DNA-bd_sf"/>
</dbReference>
<feature type="compositionally biased region" description="Polar residues" evidence="1">
    <location>
        <begin position="150"/>
        <end position="161"/>
    </location>
</feature>
<dbReference type="Proteomes" id="UP001175211">
    <property type="component" value="Unassembled WGS sequence"/>
</dbReference>
<keyword evidence="4" id="KW-1185">Reference proteome</keyword>
<dbReference type="GO" id="GO:0008270">
    <property type="term" value="F:zinc ion binding"/>
    <property type="evidence" value="ECO:0007669"/>
    <property type="project" value="InterPro"/>
</dbReference>
<dbReference type="CDD" id="cd00067">
    <property type="entry name" value="GAL4"/>
    <property type="match status" value="1"/>
</dbReference>
<feature type="compositionally biased region" description="Low complexity" evidence="1">
    <location>
        <begin position="207"/>
        <end position="220"/>
    </location>
</feature>
<sequence length="354" mass="39421">MLSQHQAPKEEPTFYLSQMEFGSIYDPNALYNQYYSGSCTAEGESAGLSPFEQTQKEDEERFYATFPEARRAAQVQNQWAMTPVHEENASELEVAADDPDQRPSNITAARLQLNYDYSHDLNGEASAPPESLASSPPEGPPQSPDYGSCYSEQARSDCSPTQPRPHQPQTLISSWHSPDDSDPAADLTHISYPLPHSSPQADSEHASLPSIPSRSLPSHSQVIQIPSRKPPRRHTTTDDHTPGLSRGPFYYKIPLRQPRRSPTPPPFSRRPPAQSIARNNGDRKPPLACFFCRGRKIACGAPEPDNPDRTCNQCHRRSLKCEYPKESRRGMRKKKADGTGDTEAADKQRSTPVT</sequence>
<dbReference type="PROSITE" id="PS00463">
    <property type="entry name" value="ZN2_CY6_FUNGAL_1"/>
    <property type="match status" value="1"/>
</dbReference>
<dbReference type="RefSeq" id="XP_060336015.1">
    <property type="nucleotide sequence ID" value="XM_060469270.1"/>
</dbReference>
<dbReference type="GeneID" id="85352818"/>
<dbReference type="InterPro" id="IPR001138">
    <property type="entry name" value="Zn2Cys6_DnaBD"/>
</dbReference>
<evidence type="ECO:0000259" key="2">
    <source>
        <dbReference type="PROSITE" id="PS50048"/>
    </source>
</evidence>
<dbReference type="EMBL" id="JAUEPS010000005">
    <property type="protein sequence ID" value="KAK0464967.1"/>
    <property type="molecule type" value="Genomic_DNA"/>
</dbReference>